<dbReference type="Proteomes" id="UP000516314">
    <property type="component" value="Chromosome 5"/>
</dbReference>
<gene>
    <name evidence="9" type="ORF">AT9943_LOCUS20298</name>
</gene>
<evidence type="ECO:0000313" key="9">
    <source>
        <dbReference type="EMBL" id="CAD5332918.1"/>
    </source>
</evidence>
<keyword evidence="5 7" id="KW-1133">Transmembrane helix</keyword>
<name>A0A7G2FBW0_ARATH</name>
<sequence>MISSIKLVSSSLSAIAGIRRSIPAKLQFSPFPIIENFQKLNHLPQKPLLSSQNLSNFTFAAAATQMSDFLELELMSLIGLVRLKSVSTFLTNNRDRRLSLGSIAQLAAIMSMSKVVVSITHIIKSSDPAFRVLVSSFFLGESFHVLVYLSLLPITRGCALATVMALNFNMIGFMGVMISNLAFVLRNIFSKKRMKGKSMSGMNYYACLYMMSLLIVTPFAIAVEGPQMWAGLLVGKTLSPKSNQTFSVAQSVFYHLNNQVSYMSLDQISPLTFSVGNTMKRISVIVSSMPSVLPLQFLGLSSILR</sequence>
<dbReference type="GO" id="GO:0016020">
    <property type="term" value="C:membrane"/>
    <property type="evidence" value="ECO:0007669"/>
    <property type="project" value="UniProtKB-SubCell"/>
</dbReference>
<comment type="subcellular location">
    <subcellularLocation>
        <location evidence="1">Membrane</location>
        <topology evidence="1">Multi-pass membrane protein</topology>
    </subcellularLocation>
</comment>
<reference evidence="9 10" key="1">
    <citation type="submission" date="2020-09" db="EMBL/GenBank/DDBJ databases">
        <authorList>
            <person name="Ashkenazy H."/>
        </authorList>
    </citation>
    <scope>NUCLEOTIDE SEQUENCE [LARGE SCALE GENOMIC DNA]</scope>
    <source>
        <strain evidence="10">cv. Cdm-0</strain>
    </source>
</reference>
<protein>
    <submittedName>
        <fullName evidence="9">(thale cress) hypothetical protein</fullName>
    </submittedName>
</protein>
<keyword evidence="6 7" id="KW-0472">Membrane</keyword>
<evidence type="ECO:0000256" key="5">
    <source>
        <dbReference type="ARBA" id="ARBA00022989"/>
    </source>
</evidence>
<feature type="transmembrane region" description="Helical" evidence="7">
    <location>
        <begin position="282"/>
        <end position="304"/>
    </location>
</feature>
<proteinExistence type="predicted"/>
<evidence type="ECO:0000256" key="4">
    <source>
        <dbReference type="ARBA" id="ARBA00022692"/>
    </source>
</evidence>
<dbReference type="AlphaFoldDB" id="A0A7G2FBW0"/>
<evidence type="ECO:0000256" key="1">
    <source>
        <dbReference type="ARBA" id="ARBA00004141"/>
    </source>
</evidence>
<dbReference type="EMBL" id="LR881470">
    <property type="protein sequence ID" value="CAD5332918.1"/>
    <property type="molecule type" value="Genomic_DNA"/>
</dbReference>
<evidence type="ECO:0000256" key="7">
    <source>
        <dbReference type="SAM" id="Phobius"/>
    </source>
</evidence>
<dbReference type="InterPro" id="IPR004853">
    <property type="entry name" value="Sugar_P_trans_dom"/>
</dbReference>
<feature type="transmembrane region" description="Helical" evidence="7">
    <location>
        <begin position="163"/>
        <end position="183"/>
    </location>
</feature>
<dbReference type="InterPro" id="IPR050186">
    <property type="entry name" value="TPT_transporter"/>
</dbReference>
<dbReference type="PANTHER" id="PTHR11132">
    <property type="entry name" value="SOLUTE CARRIER FAMILY 35"/>
    <property type="match status" value="1"/>
</dbReference>
<organism evidence="9 10">
    <name type="scientific">Arabidopsis thaliana</name>
    <name type="common">Mouse-ear cress</name>
    <dbReference type="NCBI Taxonomy" id="3702"/>
    <lineage>
        <taxon>Eukaryota</taxon>
        <taxon>Viridiplantae</taxon>
        <taxon>Streptophyta</taxon>
        <taxon>Embryophyta</taxon>
        <taxon>Tracheophyta</taxon>
        <taxon>Spermatophyta</taxon>
        <taxon>Magnoliopsida</taxon>
        <taxon>eudicotyledons</taxon>
        <taxon>Gunneridae</taxon>
        <taxon>Pentapetalae</taxon>
        <taxon>rosids</taxon>
        <taxon>malvids</taxon>
        <taxon>Brassicales</taxon>
        <taxon>Brassicaceae</taxon>
        <taxon>Camelineae</taxon>
        <taxon>Arabidopsis</taxon>
    </lineage>
</organism>
<dbReference type="Pfam" id="PF03151">
    <property type="entry name" value="TPT"/>
    <property type="match status" value="1"/>
</dbReference>
<evidence type="ECO:0000313" key="10">
    <source>
        <dbReference type="Proteomes" id="UP000516314"/>
    </source>
</evidence>
<accession>A0A7G2FBW0</accession>
<evidence type="ECO:0000256" key="6">
    <source>
        <dbReference type="ARBA" id="ARBA00023136"/>
    </source>
</evidence>
<feature type="transmembrane region" description="Helical" evidence="7">
    <location>
        <begin position="204"/>
        <end position="223"/>
    </location>
</feature>
<feature type="transmembrane region" description="Helical" evidence="7">
    <location>
        <begin position="129"/>
        <end position="151"/>
    </location>
</feature>
<feature type="domain" description="Sugar phosphate transporter" evidence="8">
    <location>
        <begin position="103"/>
        <end position="289"/>
    </location>
</feature>
<keyword evidence="3" id="KW-0762">Sugar transport</keyword>
<keyword evidence="4 7" id="KW-0812">Transmembrane</keyword>
<keyword evidence="2" id="KW-0813">Transport</keyword>
<evidence type="ECO:0000259" key="8">
    <source>
        <dbReference type="Pfam" id="PF03151"/>
    </source>
</evidence>
<evidence type="ECO:0000256" key="3">
    <source>
        <dbReference type="ARBA" id="ARBA00022597"/>
    </source>
</evidence>
<evidence type="ECO:0000256" key="2">
    <source>
        <dbReference type="ARBA" id="ARBA00022448"/>
    </source>
</evidence>